<feature type="compositionally biased region" description="Polar residues" evidence="4">
    <location>
        <begin position="56"/>
        <end position="65"/>
    </location>
</feature>
<evidence type="ECO:0000256" key="1">
    <source>
        <dbReference type="ARBA" id="ARBA00022723"/>
    </source>
</evidence>
<dbReference type="Pfam" id="PF00855">
    <property type="entry name" value="PWWP"/>
    <property type="match status" value="1"/>
</dbReference>
<evidence type="ECO:0000259" key="5">
    <source>
        <dbReference type="PROSITE" id="PS50812"/>
    </source>
</evidence>
<keyword evidence="8" id="KW-1185">Reference proteome</keyword>
<evidence type="ECO:0000313" key="7">
    <source>
        <dbReference type="EMBL" id="CAG9114658.1"/>
    </source>
</evidence>
<feature type="region of interest" description="Disordered" evidence="4">
    <location>
        <begin position="414"/>
        <end position="447"/>
    </location>
</feature>
<feature type="domain" description="PWWP" evidence="5">
    <location>
        <begin position="155"/>
        <end position="221"/>
    </location>
</feature>
<dbReference type="InterPro" id="IPR011124">
    <property type="entry name" value="Znf_CW"/>
</dbReference>
<reference evidence="7" key="1">
    <citation type="submission" date="2020-11" db="EMBL/GenBank/DDBJ databases">
        <authorList>
            <person name="Whiteford S."/>
        </authorList>
    </citation>
    <scope>NUCLEOTIDE SEQUENCE</scope>
</reference>
<dbReference type="InterPro" id="IPR000313">
    <property type="entry name" value="PWWP_dom"/>
</dbReference>
<dbReference type="SUPFAM" id="SSF63748">
    <property type="entry name" value="Tudor/PWWP/MBT"/>
    <property type="match status" value="1"/>
</dbReference>
<evidence type="ECO:0000313" key="8">
    <source>
        <dbReference type="Proteomes" id="UP000653454"/>
    </source>
</evidence>
<feature type="compositionally biased region" description="Polar residues" evidence="4">
    <location>
        <begin position="416"/>
        <end position="427"/>
    </location>
</feature>
<dbReference type="PANTHER" id="PTHR15999:SF2">
    <property type="entry name" value="ZINC FINGER CW-TYPE PWWP DOMAIN PROTEIN 1"/>
    <property type="match status" value="1"/>
</dbReference>
<evidence type="ECO:0000256" key="4">
    <source>
        <dbReference type="SAM" id="MobiDB-lite"/>
    </source>
</evidence>
<feature type="domain" description="CW-type" evidence="6">
    <location>
        <begin position="89"/>
        <end position="141"/>
    </location>
</feature>
<dbReference type="KEGG" id="pxy:105386684"/>
<dbReference type="PROSITE" id="PS50812">
    <property type="entry name" value="PWWP"/>
    <property type="match status" value="1"/>
</dbReference>
<dbReference type="Gene3D" id="3.30.40.100">
    <property type="match status" value="1"/>
</dbReference>
<sequence length="447" mass="50809">MEKANLPTEKAIEPKEDARQPMCNQTSETPAMPPDNEIKKRKKQKITFAESENNEKTCSQSSTGTYKEALSQPAPGLSHRQKMLWLQKRRGVGLWVLCDDCERWRYLADVLDRHDLPNRWYCRFNPDKTMADCSIPESPLRVRDEEDLIHSEYSAGSVVWARLPGWPWWPAMVDDCPDTEQFYWLDGFSDIPTYYNVVFFDAADATRAWITPENLKPFLENKKSFRKLQKGKNKQRLQAAVSQADDAATLSVPKRLEKYSFIARYNGTIGTPKKISKNVLQKYQKRLQKKYNIQFPIEGSSESEDDIPDSPPLRRKNNNVIIVGTPKSSKESKKVKTCETAPPKLSAIVENTFDNLQDSLLQSQIANGASEIPSTNDETTENIFKEPNSMIAQVGTNNPSAKLLEIDNTLKLSVPETMTQSEPATNDTDPDFDIRIAPSPSSDDFEF</sequence>
<dbReference type="AlphaFoldDB" id="A0A8S4EFH5"/>
<dbReference type="PROSITE" id="PS51050">
    <property type="entry name" value="ZF_CW"/>
    <property type="match status" value="1"/>
</dbReference>
<evidence type="ECO:0000256" key="2">
    <source>
        <dbReference type="ARBA" id="ARBA00022771"/>
    </source>
</evidence>
<evidence type="ECO:0000259" key="6">
    <source>
        <dbReference type="PROSITE" id="PS51050"/>
    </source>
</evidence>
<organism evidence="7 8">
    <name type="scientific">Plutella xylostella</name>
    <name type="common">Diamondback moth</name>
    <name type="synonym">Plutella maculipennis</name>
    <dbReference type="NCBI Taxonomy" id="51655"/>
    <lineage>
        <taxon>Eukaryota</taxon>
        <taxon>Metazoa</taxon>
        <taxon>Ecdysozoa</taxon>
        <taxon>Arthropoda</taxon>
        <taxon>Hexapoda</taxon>
        <taxon>Insecta</taxon>
        <taxon>Pterygota</taxon>
        <taxon>Neoptera</taxon>
        <taxon>Endopterygota</taxon>
        <taxon>Lepidoptera</taxon>
        <taxon>Glossata</taxon>
        <taxon>Ditrysia</taxon>
        <taxon>Yponomeutoidea</taxon>
        <taxon>Plutellidae</taxon>
        <taxon>Plutella</taxon>
    </lineage>
</organism>
<proteinExistence type="predicted"/>
<gene>
    <name evidence="7" type="ORF">PLXY2_LOCUS5529</name>
</gene>
<feature type="region of interest" description="Disordered" evidence="4">
    <location>
        <begin position="298"/>
        <end position="317"/>
    </location>
</feature>
<keyword evidence="2" id="KW-0863">Zinc-finger</keyword>
<protein>
    <submittedName>
        <fullName evidence="7">(diamondback moth) hypothetical protein</fullName>
    </submittedName>
</protein>
<dbReference type="PANTHER" id="PTHR15999">
    <property type="entry name" value="ZINC FINGER CW-TYPE PWWP DOMAIN PROTEIN 1"/>
    <property type="match status" value="1"/>
</dbReference>
<evidence type="ECO:0000256" key="3">
    <source>
        <dbReference type="ARBA" id="ARBA00022833"/>
    </source>
</evidence>
<dbReference type="GO" id="GO:0005634">
    <property type="term" value="C:nucleus"/>
    <property type="evidence" value="ECO:0007669"/>
    <property type="project" value="TreeGrafter"/>
</dbReference>
<dbReference type="GO" id="GO:0008270">
    <property type="term" value="F:zinc ion binding"/>
    <property type="evidence" value="ECO:0007669"/>
    <property type="project" value="UniProtKB-KW"/>
</dbReference>
<name>A0A8S4EFH5_PLUXY</name>
<dbReference type="EMBL" id="CAJHNJ030000016">
    <property type="protein sequence ID" value="CAG9114658.1"/>
    <property type="molecule type" value="Genomic_DNA"/>
</dbReference>
<dbReference type="Gene3D" id="2.30.30.140">
    <property type="match status" value="1"/>
</dbReference>
<dbReference type="InterPro" id="IPR042778">
    <property type="entry name" value="ZCWPW1/ZCWPW2"/>
</dbReference>
<dbReference type="Pfam" id="PF07496">
    <property type="entry name" value="zf-CW"/>
    <property type="match status" value="1"/>
</dbReference>
<keyword evidence="3" id="KW-0862">Zinc</keyword>
<feature type="compositionally biased region" description="Basic and acidic residues" evidence="4">
    <location>
        <begin position="10"/>
        <end position="19"/>
    </location>
</feature>
<dbReference type="SMART" id="SM00293">
    <property type="entry name" value="PWWP"/>
    <property type="match status" value="1"/>
</dbReference>
<feature type="region of interest" description="Disordered" evidence="4">
    <location>
        <begin position="1"/>
        <end position="73"/>
    </location>
</feature>
<dbReference type="OrthoDB" id="757982at2759"/>
<comment type="caution">
    <text evidence="7">The sequence shown here is derived from an EMBL/GenBank/DDBJ whole genome shotgun (WGS) entry which is preliminary data.</text>
</comment>
<dbReference type="Proteomes" id="UP000653454">
    <property type="component" value="Unassembled WGS sequence"/>
</dbReference>
<accession>A0A8S4EFH5</accession>
<dbReference type="CDD" id="cd20145">
    <property type="entry name" value="PWWP_ZCWPW1"/>
    <property type="match status" value="1"/>
</dbReference>
<keyword evidence="1" id="KW-0479">Metal-binding</keyword>